<keyword evidence="1" id="KW-0732">Signal</keyword>
<keyword evidence="3" id="KW-1185">Reference proteome</keyword>
<sequence>MRLTATLATALLMTLSLGAIADEVPIPGKQEQVIQLVDLYAERYASTDHDLQRSKLRTERDRAIAEAIGDDGTVHDWVGTVIGLRTTRDGAAAVLIELDDRLVVGTARYRLGDEHGTLIEQSSPLYDILAEIEKGQTVVFSGRIVGMPDRPEHDSMERAALLVKLGYVADLRAHQALPF</sequence>
<gene>
    <name evidence="2" type="ORF">DEM34_10890</name>
</gene>
<dbReference type="AlphaFoldDB" id="A0A2U2N1K4"/>
<name>A0A2U2N1K4_9GAMM</name>
<evidence type="ECO:0000313" key="2">
    <source>
        <dbReference type="EMBL" id="PWG62864.1"/>
    </source>
</evidence>
<reference evidence="2 3" key="1">
    <citation type="submission" date="2018-05" db="EMBL/GenBank/DDBJ databases">
        <title>Spiribacter halobius sp. nov., a moderately halophilic bacterium isolated from marine solar saltern.</title>
        <authorList>
            <person name="Zheng W.-S."/>
            <person name="Lu D.-C."/>
            <person name="Du Z.-J."/>
        </authorList>
    </citation>
    <scope>NUCLEOTIDE SEQUENCE [LARGE SCALE GENOMIC DNA]</scope>
    <source>
        <strain evidence="2 3">E85</strain>
    </source>
</reference>
<protein>
    <submittedName>
        <fullName evidence="2">Uncharacterized protein</fullName>
    </submittedName>
</protein>
<accession>A0A2U2N1K4</accession>
<feature type="signal peptide" evidence="1">
    <location>
        <begin position="1"/>
        <end position="21"/>
    </location>
</feature>
<dbReference type="RefSeq" id="WP_109678843.1">
    <property type="nucleotide sequence ID" value="NZ_CP086615.1"/>
</dbReference>
<dbReference type="Proteomes" id="UP000245474">
    <property type="component" value="Unassembled WGS sequence"/>
</dbReference>
<evidence type="ECO:0000313" key="3">
    <source>
        <dbReference type="Proteomes" id="UP000245474"/>
    </source>
</evidence>
<organism evidence="2 3">
    <name type="scientific">Sediminicurvatus halobius</name>
    <dbReference type="NCBI Taxonomy" id="2182432"/>
    <lineage>
        <taxon>Bacteria</taxon>
        <taxon>Pseudomonadati</taxon>
        <taxon>Pseudomonadota</taxon>
        <taxon>Gammaproteobacteria</taxon>
        <taxon>Chromatiales</taxon>
        <taxon>Ectothiorhodospiraceae</taxon>
        <taxon>Sediminicurvatus</taxon>
    </lineage>
</organism>
<feature type="chain" id="PRO_5015694710" evidence="1">
    <location>
        <begin position="22"/>
        <end position="179"/>
    </location>
</feature>
<evidence type="ECO:0000256" key="1">
    <source>
        <dbReference type="SAM" id="SignalP"/>
    </source>
</evidence>
<dbReference type="EMBL" id="QFFI01000015">
    <property type="protein sequence ID" value="PWG62864.1"/>
    <property type="molecule type" value="Genomic_DNA"/>
</dbReference>
<proteinExistence type="predicted"/>
<comment type="caution">
    <text evidence="2">The sequence shown here is derived from an EMBL/GenBank/DDBJ whole genome shotgun (WGS) entry which is preliminary data.</text>
</comment>